<proteinExistence type="predicted"/>
<reference evidence="2" key="1">
    <citation type="journal article" date="2019" name="Int. J. Syst. Evol. Microbiol.">
        <title>The Global Catalogue of Microorganisms (GCM) 10K type strain sequencing project: providing services to taxonomists for standard genome sequencing and annotation.</title>
        <authorList>
            <consortium name="The Broad Institute Genomics Platform"/>
            <consortium name="The Broad Institute Genome Sequencing Center for Infectious Disease"/>
            <person name="Wu L."/>
            <person name="Ma J."/>
        </authorList>
    </citation>
    <scope>NUCLEOTIDE SEQUENCE [LARGE SCALE GENOMIC DNA]</scope>
    <source>
        <strain evidence="2">CGMCC 1.12766</strain>
    </source>
</reference>
<evidence type="ECO:0008006" key="3">
    <source>
        <dbReference type="Google" id="ProtNLM"/>
    </source>
</evidence>
<keyword evidence="2" id="KW-1185">Reference proteome</keyword>
<evidence type="ECO:0000313" key="2">
    <source>
        <dbReference type="Proteomes" id="UP000648722"/>
    </source>
</evidence>
<accession>A0ABQ1XTE3</accession>
<protein>
    <recommendedName>
        <fullName evidence="3">Flagellar basal-body protein FlbY</fullName>
    </recommendedName>
</protein>
<organism evidence="1 2">
    <name type="scientific">Glycocaulis albus</name>
    <dbReference type="NCBI Taxonomy" id="1382801"/>
    <lineage>
        <taxon>Bacteria</taxon>
        <taxon>Pseudomonadati</taxon>
        <taxon>Pseudomonadota</taxon>
        <taxon>Alphaproteobacteria</taxon>
        <taxon>Maricaulales</taxon>
        <taxon>Maricaulaceae</taxon>
        <taxon>Glycocaulis</taxon>
    </lineage>
</organism>
<name>A0ABQ1XTE3_9PROT</name>
<comment type="caution">
    <text evidence="1">The sequence shown here is derived from an EMBL/GenBank/DDBJ whole genome shotgun (WGS) entry which is preliminary data.</text>
</comment>
<dbReference type="RefSeq" id="WP_188452319.1">
    <property type="nucleotide sequence ID" value="NZ_BMFS01000008.1"/>
</dbReference>
<sequence length="146" mass="15794">MSELAAKTPAERAAALIRLTARLTQLFDTETVHFEARQPHKAFDLQDEKMQLANIYRRETQLAAADPERLAGLEPSVKASLRANVEKLDAAVQRNGVVVEALKDITEGLVKSIADEAVRQKAQSAGYGPQSARSTQIGAIAVNQSA</sequence>
<dbReference type="EMBL" id="BMFS01000008">
    <property type="protein sequence ID" value="GGH02680.1"/>
    <property type="molecule type" value="Genomic_DNA"/>
</dbReference>
<gene>
    <name evidence="1" type="ORF">GCM10007420_18720</name>
</gene>
<evidence type="ECO:0000313" key="1">
    <source>
        <dbReference type="EMBL" id="GGH02680.1"/>
    </source>
</evidence>
<dbReference type="Proteomes" id="UP000648722">
    <property type="component" value="Unassembled WGS sequence"/>
</dbReference>